<protein>
    <submittedName>
        <fullName evidence="7">Uncharacterized protein LOC104612634</fullName>
    </submittedName>
</protein>
<dbReference type="InParanoid" id="A0A1U8BMZ6"/>
<dbReference type="Proteomes" id="UP000189703">
    <property type="component" value="Unplaced"/>
</dbReference>
<dbReference type="PANTHER" id="PTHR33779">
    <property type="entry name" value="EXPRESSED PROTEIN"/>
    <property type="match status" value="1"/>
</dbReference>
<dbReference type="Pfam" id="PF25054">
    <property type="entry name" value="PHD_pln"/>
    <property type="match status" value="1"/>
</dbReference>
<accession>A0A1U8BMZ6</accession>
<keyword evidence="2" id="KW-0863">Zinc-finger</keyword>
<sequence>MFNMIGERERKAEDRELANGGAAAAAVAEAEAEAEAIEDICSLCGDVGFRDALVLCRKCGFRLQHTYCSRLYPEIDTEKWSCEWCLHEEEKRKESKRRRSKVFEFLLEIAQSLPERDNNPSPTSPSRNDDKRICRQDDRFAASGEKRFHVASTETTREKEKDKEREEKEKPSSLKKNSTVAAARCSEKNKALDRWRNLAKTKLGCRRYKLLADVHC</sequence>
<keyword evidence="1" id="KW-0479">Metal-binding</keyword>
<evidence type="ECO:0000313" key="6">
    <source>
        <dbReference type="Proteomes" id="UP000189703"/>
    </source>
</evidence>
<dbReference type="InterPro" id="IPR001965">
    <property type="entry name" value="Znf_PHD"/>
</dbReference>
<reference evidence="7" key="1">
    <citation type="submission" date="2025-08" db="UniProtKB">
        <authorList>
            <consortium name="RefSeq"/>
        </authorList>
    </citation>
    <scope>IDENTIFICATION</scope>
</reference>
<proteinExistence type="predicted"/>
<keyword evidence="3" id="KW-0862">Zinc</keyword>
<keyword evidence="6" id="KW-1185">Reference proteome</keyword>
<evidence type="ECO:0000256" key="1">
    <source>
        <dbReference type="ARBA" id="ARBA00022723"/>
    </source>
</evidence>
<evidence type="ECO:0000259" key="5">
    <source>
        <dbReference type="SMART" id="SM00249"/>
    </source>
</evidence>
<evidence type="ECO:0000256" key="4">
    <source>
        <dbReference type="SAM" id="MobiDB-lite"/>
    </source>
</evidence>
<dbReference type="eggNOG" id="ENOG502S276">
    <property type="taxonomic scope" value="Eukaryota"/>
</dbReference>
<dbReference type="OMA" id="QDCMLSS"/>
<dbReference type="GeneID" id="104612634"/>
<dbReference type="GO" id="GO:0008270">
    <property type="term" value="F:zinc ion binding"/>
    <property type="evidence" value="ECO:0007669"/>
    <property type="project" value="UniProtKB-KW"/>
</dbReference>
<dbReference type="InterPro" id="IPR011011">
    <property type="entry name" value="Znf_FYVE_PHD"/>
</dbReference>
<evidence type="ECO:0000256" key="2">
    <source>
        <dbReference type="ARBA" id="ARBA00022771"/>
    </source>
</evidence>
<evidence type="ECO:0000256" key="3">
    <source>
        <dbReference type="ARBA" id="ARBA00022833"/>
    </source>
</evidence>
<organism evidence="6 7">
    <name type="scientific">Nelumbo nucifera</name>
    <name type="common">Sacred lotus</name>
    <dbReference type="NCBI Taxonomy" id="4432"/>
    <lineage>
        <taxon>Eukaryota</taxon>
        <taxon>Viridiplantae</taxon>
        <taxon>Streptophyta</taxon>
        <taxon>Embryophyta</taxon>
        <taxon>Tracheophyta</taxon>
        <taxon>Spermatophyta</taxon>
        <taxon>Magnoliopsida</taxon>
        <taxon>Proteales</taxon>
        <taxon>Nelumbonaceae</taxon>
        <taxon>Nelumbo</taxon>
    </lineage>
</organism>
<dbReference type="PROSITE" id="PS01359">
    <property type="entry name" value="ZF_PHD_1"/>
    <property type="match status" value="1"/>
</dbReference>
<feature type="domain" description="Zinc finger PHD-type" evidence="5">
    <location>
        <begin position="40"/>
        <end position="86"/>
    </location>
</feature>
<feature type="compositionally biased region" description="Basic and acidic residues" evidence="4">
    <location>
        <begin position="155"/>
        <end position="172"/>
    </location>
</feature>
<dbReference type="Gene3D" id="3.30.40.10">
    <property type="entry name" value="Zinc/RING finger domain, C3HC4 (zinc finger)"/>
    <property type="match status" value="1"/>
</dbReference>
<dbReference type="InterPro" id="IPR056874">
    <property type="entry name" value="PHD_dom_pln"/>
</dbReference>
<dbReference type="SUPFAM" id="SSF57903">
    <property type="entry name" value="FYVE/PHD zinc finger"/>
    <property type="match status" value="1"/>
</dbReference>
<dbReference type="AlphaFoldDB" id="A0A1U8BMZ6"/>
<dbReference type="OrthoDB" id="1935489at2759"/>
<dbReference type="PANTHER" id="PTHR33779:SF17">
    <property type="entry name" value="ZINC FINGER PHD-TYPE DOMAIN-CONTAINING PROTEIN"/>
    <property type="match status" value="1"/>
</dbReference>
<dbReference type="InterPro" id="IPR019786">
    <property type="entry name" value="Zinc_finger_PHD-type_CS"/>
</dbReference>
<feature type="region of interest" description="Disordered" evidence="4">
    <location>
        <begin position="151"/>
        <end position="186"/>
    </location>
</feature>
<dbReference type="KEGG" id="nnu:104612634"/>
<gene>
    <name evidence="7" type="primary">LOC104612634</name>
</gene>
<evidence type="ECO:0000313" key="7">
    <source>
        <dbReference type="RefSeq" id="XP_010278431.1"/>
    </source>
</evidence>
<dbReference type="InterPro" id="IPR013083">
    <property type="entry name" value="Znf_RING/FYVE/PHD"/>
</dbReference>
<name>A0A1U8BMZ6_NELNU</name>
<dbReference type="RefSeq" id="XP_010278431.1">
    <property type="nucleotide sequence ID" value="XM_010280129.2"/>
</dbReference>
<dbReference type="SMART" id="SM00249">
    <property type="entry name" value="PHD"/>
    <property type="match status" value="1"/>
</dbReference>